<evidence type="ECO:0000313" key="1">
    <source>
        <dbReference type="EMBL" id="GAA1555007.1"/>
    </source>
</evidence>
<proteinExistence type="predicted"/>
<comment type="caution">
    <text evidence="1">The sequence shown here is derived from an EMBL/GenBank/DDBJ whole genome shotgun (WGS) entry which is preliminary data.</text>
</comment>
<name>A0ABP4N6B0_9ACTN</name>
<protein>
    <submittedName>
        <fullName evidence="1">Uncharacterized protein</fullName>
    </submittedName>
</protein>
<gene>
    <name evidence="1" type="ORF">GCM10009741_69340</name>
</gene>
<dbReference type="Proteomes" id="UP001500363">
    <property type="component" value="Unassembled WGS sequence"/>
</dbReference>
<organism evidence="1 2">
    <name type="scientific">Kribbella lupini</name>
    <dbReference type="NCBI Taxonomy" id="291602"/>
    <lineage>
        <taxon>Bacteria</taxon>
        <taxon>Bacillati</taxon>
        <taxon>Actinomycetota</taxon>
        <taxon>Actinomycetes</taxon>
        <taxon>Propionibacteriales</taxon>
        <taxon>Kribbellaceae</taxon>
        <taxon>Kribbella</taxon>
    </lineage>
</organism>
<sequence length="62" mass="7186">MVVRMDDLGPDDEQQDKAADVLRIRSEVDWATDRELIDHQLRDPWPSEDFVGLDDHIQVIAV</sequence>
<evidence type="ECO:0000313" key="2">
    <source>
        <dbReference type="Proteomes" id="UP001500363"/>
    </source>
</evidence>
<reference evidence="2" key="1">
    <citation type="journal article" date="2019" name="Int. J. Syst. Evol. Microbiol.">
        <title>The Global Catalogue of Microorganisms (GCM) 10K type strain sequencing project: providing services to taxonomists for standard genome sequencing and annotation.</title>
        <authorList>
            <consortium name="The Broad Institute Genomics Platform"/>
            <consortium name="The Broad Institute Genome Sequencing Center for Infectious Disease"/>
            <person name="Wu L."/>
            <person name="Ma J."/>
        </authorList>
    </citation>
    <scope>NUCLEOTIDE SEQUENCE [LARGE SCALE GENOMIC DNA]</scope>
    <source>
        <strain evidence="2">JCM 14303</strain>
    </source>
</reference>
<keyword evidence="2" id="KW-1185">Reference proteome</keyword>
<accession>A0ABP4N6B0</accession>
<dbReference type="EMBL" id="BAAANC010000004">
    <property type="protein sequence ID" value="GAA1555007.1"/>
    <property type="molecule type" value="Genomic_DNA"/>
</dbReference>